<name>A0ACC4DQD0_PURLI</name>
<gene>
    <name evidence="1" type="ORF">ACCO45_006753</name>
</gene>
<comment type="caution">
    <text evidence="1">The sequence shown here is derived from an EMBL/GenBank/DDBJ whole genome shotgun (WGS) entry which is preliminary data.</text>
</comment>
<sequence>MSGDGGNATCDDRCVAGNGPIDDVWVSHPACLPPRFAGSTEWFKGNHAISCRGAGSIQVTDSPGTEPGSPPPPSRRRAARAPQRVSAWREAPGKRVILGTYAWVGMDAAAKFRQREEPRDDDASVRENETARGGGVFIANAMPGTPVGVSLAARDGIERESKARDEP</sequence>
<dbReference type="Proteomes" id="UP001638806">
    <property type="component" value="Unassembled WGS sequence"/>
</dbReference>
<accession>A0ACC4DQD0</accession>
<protein>
    <submittedName>
        <fullName evidence="1">Uncharacterized protein</fullName>
    </submittedName>
</protein>
<evidence type="ECO:0000313" key="1">
    <source>
        <dbReference type="EMBL" id="KAL3958591.1"/>
    </source>
</evidence>
<reference evidence="1" key="1">
    <citation type="submission" date="2024-12" db="EMBL/GenBank/DDBJ databases">
        <title>Comparative genomics and development of molecular markers within Purpureocillium lilacinum and among Purpureocillium species.</title>
        <authorList>
            <person name="Yeh Z.-Y."/>
            <person name="Ni N.-T."/>
            <person name="Lo P.-H."/>
            <person name="Mushyakhwo K."/>
            <person name="Lin C.-F."/>
            <person name="Nai Y.-S."/>
        </authorList>
    </citation>
    <scope>NUCLEOTIDE SEQUENCE</scope>
    <source>
        <strain evidence="1">NCHU-NPUST-175</strain>
    </source>
</reference>
<keyword evidence="2" id="KW-1185">Reference proteome</keyword>
<evidence type="ECO:0000313" key="2">
    <source>
        <dbReference type="Proteomes" id="UP001638806"/>
    </source>
</evidence>
<proteinExistence type="predicted"/>
<dbReference type="EMBL" id="JBGNUJ010000006">
    <property type="protein sequence ID" value="KAL3958591.1"/>
    <property type="molecule type" value="Genomic_DNA"/>
</dbReference>
<organism evidence="1 2">
    <name type="scientific">Purpureocillium lilacinum</name>
    <name type="common">Paecilomyces lilacinus</name>
    <dbReference type="NCBI Taxonomy" id="33203"/>
    <lineage>
        <taxon>Eukaryota</taxon>
        <taxon>Fungi</taxon>
        <taxon>Dikarya</taxon>
        <taxon>Ascomycota</taxon>
        <taxon>Pezizomycotina</taxon>
        <taxon>Sordariomycetes</taxon>
        <taxon>Hypocreomycetidae</taxon>
        <taxon>Hypocreales</taxon>
        <taxon>Ophiocordycipitaceae</taxon>
        <taxon>Purpureocillium</taxon>
    </lineage>
</organism>